<accession>E0VTD7</accession>
<dbReference type="EMBL" id="DS235762">
    <property type="protein sequence ID" value="EEB16643.1"/>
    <property type="molecule type" value="Genomic_DNA"/>
</dbReference>
<dbReference type="PROSITE" id="PS50833">
    <property type="entry name" value="BRIX"/>
    <property type="match status" value="1"/>
</dbReference>
<evidence type="ECO:0000256" key="2">
    <source>
        <dbReference type="ARBA" id="ARBA00010782"/>
    </source>
</evidence>
<evidence type="ECO:0000313" key="10">
    <source>
        <dbReference type="EnsemblMetazoa" id="PHUM430960-PA"/>
    </source>
</evidence>
<dbReference type="KEGG" id="phu:Phum_PHUM430960"/>
<evidence type="ECO:0000256" key="6">
    <source>
        <dbReference type="RuleBase" id="RU367086"/>
    </source>
</evidence>
<dbReference type="GO" id="GO:0005730">
    <property type="term" value="C:nucleolus"/>
    <property type="evidence" value="ECO:0007669"/>
    <property type="project" value="UniProtKB-SubCell"/>
</dbReference>
<dbReference type="FunCoup" id="E0VTD7">
    <property type="interactions" value="1304"/>
</dbReference>
<dbReference type="eggNOG" id="KOG3031">
    <property type="taxonomic scope" value="Eukaryota"/>
</dbReference>
<keyword evidence="11" id="KW-1185">Reference proteome</keyword>
<evidence type="ECO:0000256" key="1">
    <source>
        <dbReference type="ARBA" id="ARBA00004604"/>
    </source>
</evidence>
<evidence type="ECO:0000313" key="9">
    <source>
        <dbReference type="EMBL" id="EEB16643.1"/>
    </source>
</evidence>
<dbReference type="RefSeq" id="XP_002429381.1">
    <property type="nucleotide sequence ID" value="XM_002429336.1"/>
</dbReference>
<protein>
    <recommendedName>
        <fullName evidence="3 6">Ribosome production factor 2 homolog</fullName>
    </recommendedName>
    <alternativeName>
        <fullName evidence="5 6">Ribosome biogenesis protein RPF2 homolog</fullName>
    </alternativeName>
</protein>
<dbReference type="STRING" id="121224.E0VTD7"/>
<reference evidence="10" key="3">
    <citation type="submission" date="2021-02" db="UniProtKB">
        <authorList>
            <consortium name="EnsemblMetazoa"/>
        </authorList>
    </citation>
    <scope>IDENTIFICATION</scope>
    <source>
        <strain evidence="10">USDA</strain>
    </source>
</reference>
<comment type="subcellular location">
    <subcellularLocation>
        <location evidence="1 6">Nucleus</location>
        <location evidence="1 6">Nucleolus</location>
    </subcellularLocation>
</comment>
<dbReference type="InParanoid" id="E0VTD7"/>
<dbReference type="OrthoDB" id="407658at2759"/>
<dbReference type="InterPro" id="IPR039770">
    <property type="entry name" value="Rpf2"/>
</dbReference>
<dbReference type="VEuPathDB" id="VectorBase:PHUM430960"/>
<evidence type="ECO:0000256" key="5">
    <source>
        <dbReference type="ARBA" id="ARBA00030889"/>
    </source>
</evidence>
<comment type="similarity">
    <text evidence="2 6">Belongs to the RPF2 family.</text>
</comment>
<dbReference type="Proteomes" id="UP000009046">
    <property type="component" value="Unassembled WGS sequence"/>
</dbReference>
<proteinExistence type="inferred from homology"/>
<dbReference type="GO" id="GO:0000027">
    <property type="term" value="P:ribosomal large subunit assembly"/>
    <property type="evidence" value="ECO:0007669"/>
    <property type="project" value="InterPro"/>
</dbReference>
<dbReference type="OMA" id="VGLKPMF"/>
<dbReference type="GO" id="GO:0000463">
    <property type="term" value="P:maturation of LSU-rRNA from tricistronic rRNA transcript (SSU-rRNA, 5.8S rRNA, LSU-rRNA)"/>
    <property type="evidence" value="ECO:0007669"/>
    <property type="project" value="TreeGrafter"/>
</dbReference>
<evidence type="ECO:0000259" key="8">
    <source>
        <dbReference type="PROSITE" id="PS50833"/>
    </source>
</evidence>
<dbReference type="AlphaFoldDB" id="E0VTD7"/>
<feature type="compositionally biased region" description="Basic and acidic residues" evidence="7">
    <location>
        <begin position="270"/>
        <end position="281"/>
    </location>
</feature>
<evidence type="ECO:0000313" key="11">
    <source>
        <dbReference type="Proteomes" id="UP000009046"/>
    </source>
</evidence>
<feature type="compositionally biased region" description="Polar residues" evidence="7">
    <location>
        <begin position="282"/>
        <end position="291"/>
    </location>
</feature>
<gene>
    <name evidence="10" type="primary">8230235</name>
    <name evidence="9" type="ORF">Phum_PHUM430960</name>
</gene>
<reference evidence="9" key="2">
    <citation type="submission" date="2007-04" db="EMBL/GenBank/DDBJ databases">
        <title>The genome of the human body louse.</title>
        <authorList>
            <consortium name="The Human Body Louse Genome Consortium"/>
            <person name="Kirkness E."/>
            <person name="Walenz B."/>
            <person name="Hass B."/>
            <person name="Bruggner R."/>
            <person name="Strausberg R."/>
        </authorList>
    </citation>
    <scope>NUCLEOTIDE SEQUENCE</scope>
    <source>
        <strain evidence="9">USDA</strain>
    </source>
</reference>
<dbReference type="SMART" id="SM00879">
    <property type="entry name" value="Brix"/>
    <property type="match status" value="1"/>
</dbReference>
<reference evidence="9" key="1">
    <citation type="submission" date="2007-04" db="EMBL/GenBank/DDBJ databases">
        <title>Annotation of Pediculus humanus corporis strain USDA.</title>
        <authorList>
            <person name="Kirkness E."/>
            <person name="Hannick L."/>
            <person name="Hass B."/>
            <person name="Bruggner R."/>
            <person name="Lawson D."/>
            <person name="Bidwell S."/>
            <person name="Joardar V."/>
            <person name="Caler E."/>
            <person name="Walenz B."/>
            <person name="Inman J."/>
            <person name="Schobel S."/>
            <person name="Galinsky K."/>
            <person name="Amedeo P."/>
            <person name="Strausberg R."/>
        </authorList>
    </citation>
    <scope>NUCLEOTIDE SEQUENCE</scope>
    <source>
        <strain evidence="9">USDA</strain>
    </source>
</reference>
<dbReference type="PANTHER" id="PTHR12728:SF0">
    <property type="entry name" value="RIBOSOME PRODUCTION FACTOR 2 HOMOLOG"/>
    <property type="match status" value="1"/>
</dbReference>
<evidence type="ECO:0000256" key="4">
    <source>
        <dbReference type="ARBA" id="ARBA00023242"/>
    </source>
</evidence>
<evidence type="ECO:0000256" key="7">
    <source>
        <dbReference type="SAM" id="MobiDB-lite"/>
    </source>
</evidence>
<dbReference type="EnsemblMetazoa" id="PHUM430960-RA">
    <property type="protein sequence ID" value="PHUM430960-PA"/>
    <property type="gene ID" value="PHUM430960"/>
</dbReference>
<dbReference type="InterPro" id="IPR007109">
    <property type="entry name" value="Brix"/>
</dbReference>
<keyword evidence="4 6" id="KW-0539">Nucleus</keyword>
<dbReference type="Pfam" id="PF04427">
    <property type="entry name" value="Brix"/>
    <property type="match status" value="1"/>
</dbReference>
<dbReference type="GO" id="GO:0019843">
    <property type="term" value="F:rRNA binding"/>
    <property type="evidence" value="ECO:0007669"/>
    <property type="project" value="UniProtKB-UniRule"/>
</dbReference>
<dbReference type="CTD" id="8230235"/>
<feature type="region of interest" description="Disordered" evidence="7">
    <location>
        <begin position="265"/>
        <end position="291"/>
    </location>
</feature>
<dbReference type="HOGENOM" id="CLU_049783_1_1_1"/>
<feature type="domain" description="Brix" evidence="8">
    <location>
        <begin position="14"/>
        <end position="217"/>
    </location>
</feature>
<evidence type="ECO:0000256" key="3">
    <source>
        <dbReference type="ARBA" id="ARBA00020387"/>
    </source>
</evidence>
<sequence>MLMSREPQLVENVKKVMFIRGRKTNDLIMNCLRDLCKYKKPDAMMLSKKNDIVPFDNAVPIEEFSRKLNMPLFVFGYTNKKRPNSIIFGRTYHHNILDMIELGIENYKSIKDFAAEKVFSGSKPCLLFAGEEFKLNPDLNRLQNLLIDLFQRQEVQSVSLQGLEHVIMFTASNGKVYFRSYRILLKKSASKLPRVELEEIGPSIDFKLQRTKLASSDLFKKACKKPKELKVKKVKNVSVDAFGTKHAQIHVSKQNIHKLQTKKMKALRGMPKEKKLSDKKTGNITTESNNQ</sequence>
<dbReference type="PANTHER" id="PTHR12728">
    <property type="entry name" value="BRIX DOMAIN CONTAINING PROTEIN"/>
    <property type="match status" value="1"/>
</dbReference>
<dbReference type="GeneID" id="8230235"/>
<organism>
    <name type="scientific">Pediculus humanus subsp. corporis</name>
    <name type="common">Body louse</name>
    <dbReference type="NCBI Taxonomy" id="121224"/>
    <lineage>
        <taxon>Eukaryota</taxon>
        <taxon>Metazoa</taxon>
        <taxon>Ecdysozoa</taxon>
        <taxon>Arthropoda</taxon>
        <taxon>Hexapoda</taxon>
        <taxon>Insecta</taxon>
        <taxon>Pterygota</taxon>
        <taxon>Neoptera</taxon>
        <taxon>Paraneoptera</taxon>
        <taxon>Psocodea</taxon>
        <taxon>Troctomorpha</taxon>
        <taxon>Phthiraptera</taxon>
        <taxon>Anoplura</taxon>
        <taxon>Pediculidae</taxon>
        <taxon>Pediculus</taxon>
    </lineage>
</organism>
<name>E0VTD7_PEDHC</name>
<dbReference type="EMBL" id="AAZO01005258">
    <property type="status" value="NOT_ANNOTATED_CDS"/>
    <property type="molecule type" value="Genomic_DNA"/>
</dbReference>